<evidence type="ECO:0000313" key="1">
    <source>
        <dbReference type="EMBL" id="KAL2793817.1"/>
    </source>
</evidence>
<sequence length="72" mass="8105">MKNSLRYSFTMVRRGVTNRVFTGISPHATCLSSLLSCLYTGISASPLGLFQMFADRRHRINAKYVKASDYTP</sequence>
<reference evidence="1 2" key="1">
    <citation type="submission" date="2024-07" db="EMBL/GenBank/DDBJ databases">
        <title>Section-level genome sequencing and comparative genomics of Aspergillus sections Usti and Cavernicolus.</title>
        <authorList>
            <consortium name="Lawrence Berkeley National Laboratory"/>
            <person name="Nybo J.L."/>
            <person name="Vesth T.C."/>
            <person name="Theobald S."/>
            <person name="Frisvad J.C."/>
            <person name="Larsen T.O."/>
            <person name="Kjaerboelling I."/>
            <person name="Rothschild-Mancinelli K."/>
            <person name="Lyhne E.K."/>
            <person name="Kogle M.E."/>
            <person name="Barry K."/>
            <person name="Clum A."/>
            <person name="Na H."/>
            <person name="Ledsgaard L."/>
            <person name="Lin J."/>
            <person name="Lipzen A."/>
            <person name="Kuo A."/>
            <person name="Riley R."/>
            <person name="Mondo S."/>
            <person name="Labutti K."/>
            <person name="Haridas S."/>
            <person name="Pangalinan J."/>
            <person name="Salamov A.A."/>
            <person name="Simmons B.A."/>
            <person name="Magnuson J.K."/>
            <person name="Chen J."/>
            <person name="Drula E."/>
            <person name="Henrissat B."/>
            <person name="Wiebenga A."/>
            <person name="Lubbers R.J."/>
            <person name="Gomes A.C."/>
            <person name="Makela M.R."/>
            <person name="Stajich J."/>
            <person name="Grigoriev I.V."/>
            <person name="Mortensen U.H."/>
            <person name="De Vries R.P."/>
            <person name="Baker S.E."/>
            <person name="Andersen M.R."/>
        </authorList>
    </citation>
    <scope>NUCLEOTIDE SEQUENCE [LARGE SCALE GENOMIC DNA]</scope>
    <source>
        <strain evidence="1 2">CBS 209.92</strain>
    </source>
</reference>
<keyword evidence="2" id="KW-1185">Reference proteome</keyword>
<organism evidence="1 2">
    <name type="scientific">Aspergillus keveii</name>
    <dbReference type="NCBI Taxonomy" id="714993"/>
    <lineage>
        <taxon>Eukaryota</taxon>
        <taxon>Fungi</taxon>
        <taxon>Dikarya</taxon>
        <taxon>Ascomycota</taxon>
        <taxon>Pezizomycotina</taxon>
        <taxon>Eurotiomycetes</taxon>
        <taxon>Eurotiomycetidae</taxon>
        <taxon>Eurotiales</taxon>
        <taxon>Aspergillaceae</taxon>
        <taxon>Aspergillus</taxon>
        <taxon>Aspergillus subgen. Nidulantes</taxon>
    </lineage>
</organism>
<dbReference type="Proteomes" id="UP001610563">
    <property type="component" value="Unassembled WGS sequence"/>
</dbReference>
<proteinExistence type="predicted"/>
<accession>A0ABR4G461</accession>
<name>A0ABR4G461_9EURO</name>
<comment type="caution">
    <text evidence="1">The sequence shown here is derived from an EMBL/GenBank/DDBJ whole genome shotgun (WGS) entry which is preliminary data.</text>
</comment>
<protein>
    <submittedName>
        <fullName evidence="1">Uncharacterized protein</fullName>
    </submittedName>
</protein>
<evidence type="ECO:0000313" key="2">
    <source>
        <dbReference type="Proteomes" id="UP001610563"/>
    </source>
</evidence>
<gene>
    <name evidence="1" type="ORF">BJX66DRAFT_305192</name>
</gene>
<dbReference type="EMBL" id="JBFTWV010000052">
    <property type="protein sequence ID" value="KAL2793817.1"/>
    <property type="molecule type" value="Genomic_DNA"/>
</dbReference>